<dbReference type="GO" id="GO:0043138">
    <property type="term" value="F:3'-5' DNA helicase activity"/>
    <property type="evidence" value="ECO:0007669"/>
    <property type="project" value="TreeGrafter"/>
</dbReference>
<dbReference type="GO" id="GO:0003677">
    <property type="term" value="F:DNA binding"/>
    <property type="evidence" value="ECO:0007669"/>
    <property type="project" value="InterPro"/>
</dbReference>
<dbReference type="InterPro" id="IPR029063">
    <property type="entry name" value="SAM-dependent_MTases_sf"/>
</dbReference>
<dbReference type="AlphaFoldDB" id="A0A5C7FJ15"/>
<evidence type="ECO:0000256" key="2">
    <source>
        <dbReference type="ARBA" id="ARBA00022801"/>
    </source>
</evidence>
<evidence type="ECO:0000313" key="8">
    <source>
        <dbReference type="EMBL" id="TXF86304.1"/>
    </source>
</evidence>
<evidence type="ECO:0000256" key="6">
    <source>
        <dbReference type="PROSITE-ProRule" id="PRU00560"/>
    </source>
</evidence>
<dbReference type="Gene3D" id="3.40.50.150">
    <property type="entry name" value="Vaccinia Virus protein VP39"/>
    <property type="match status" value="1"/>
</dbReference>
<feature type="domain" description="UvrD-like helicase ATP-binding" evidence="7">
    <location>
        <begin position="336"/>
        <end position="652"/>
    </location>
</feature>
<feature type="binding site" evidence="6">
    <location>
        <begin position="357"/>
        <end position="364"/>
    </location>
    <ligand>
        <name>ATP</name>
        <dbReference type="ChEBI" id="CHEBI:30616"/>
    </ligand>
</feature>
<evidence type="ECO:0000256" key="5">
    <source>
        <dbReference type="ARBA" id="ARBA00034923"/>
    </source>
</evidence>
<evidence type="ECO:0000256" key="1">
    <source>
        <dbReference type="ARBA" id="ARBA00022741"/>
    </source>
</evidence>
<dbReference type="OrthoDB" id="9787585at2"/>
<protein>
    <recommendedName>
        <fullName evidence="5">DNA 3'-5' helicase II</fullName>
    </recommendedName>
</protein>
<dbReference type="GO" id="GO:0005524">
    <property type="term" value="F:ATP binding"/>
    <property type="evidence" value="ECO:0007669"/>
    <property type="project" value="UniProtKB-UniRule"/>
</dbReference>
<keyword evidence="1 6" id="KW-0547">Nucleotide-binding</keyword>
<comment type="caution">
    <text evidence="8">The sequence shown here is derived from an EMBL/GenBank/DDBJ whole genome shotgun (WGS) entry which is preliminary data.</text>
</comment>
<sequence length="843" mass="96634">MTPDKLINWVVGQKDRIETAIVTSVDTFLEKRRITHGYSNVVYDLRQTQEESTLLAKGGDFCYDRFTTGALYGLFYQGRRINTSLKFAAGFVCEAITDKKPIEIFDLGAGAGAVHLAVALCVEGAIQMGVTALPAIRIINIDISPVMLDFAANYSAPAFNQLFPEGFGHVIAEYESVSWTNSMGVEIVNPYIVASYVFDHSDNKEAVAKTFRDIVEKFDPEQVVLTTSWKKQELVESFAQDEQLSKKFIYEKIPFKWDLPIKGPMSTLQDYRKELNAMHGAGLINHDLVTWNEKSFYGAIFRRRQARMAIAFEESDTSPVNKLDLYQSRVKIRRDLVLSQTQLKAAKPDGRPTIILGSAGSGKSVVITERIKEIVEQQSYNPRLSILLTTFNKSLVSYLIDWLRNLLDDDKYRFLGNSENGRFRFTGSTIDNIRVLNFDKLPTQIGGIGGNLETGKFGLRRRMEEAVNRVVERRSLDRTRYKKILDPDFLHLEYIRVVYGLLYLDLEEYQKSERTGRGATPRLLYNSTERSIIWDCVKEYLVILNDGMPGFSTTDTIYTRRQKLYRGLEHDLPARFTHIFVDEFQDCTLADYQLFYGLAKDLNEVVLTGDYAQAVHLGASSQAPRAMEIFQEGKPAMKRRNIHHLKGSYRLPFRITECLRPLSEHINNSRSDVDVNIINPYRGAPPGARPILVYASSEEQMMTKLSWIHHHYQIFNFEGFGADGKRFITILENDQPLCDRINNKYADLATTDTILRLKGMEKDCIVWSTRVPVNTPGDEDYFVYTILTRTRSILIIAMFDETIPRYREIVKLFPKDRLMIWDEETEQYYQKEILNLPAAEVMA</sequence>
<keyword evidence="9" id="KW-1185">Reference proteome</keyword>
<dbReference type="InterPro" id="IPR027417">
    <property type="entry name" value="P-loop_NTPase"/>
</dbReference>
<name>A0A5C7FJ15_9BACT</name>
<organism evidence="8 9">
    <name type="scientific">Neolewinella aurantiaca</name>
    <dbReference type="NCBI Taxonomy" id="2602767"/>
    <lineage>
        <taxon>Bacteria</taxon>
        <taxon>Pseudomonadati</taxon>
        <taxon>Bacteroidota</taxon>
        <taxon>Saprospiria</taxon>
        <taxon>Saprospirales</taxon>
        <taxon>Lewinellaceae</taxon>
        <taxon>Neolewinella</taxon>
    </lineage>
</organism>
<dbReference type="Pfam" id="PF00580">
    <property type="entry name" value="UvrD-helicase"/>
    <property type="match status" value="2"/>
</dbReference>
<keyword evidence="3 6" id="KW-0347">Helicase</keyword>
<dbReference type="PANTHER" id="PTHR11070">
    <property type="entry name" value="UVRD / RECB / PCRA DNA HELICASE FAMILY MEMBER"/>
    <property type="match status" value="1"/>
</dbReference>
<dbReference type="SUPFAM" id="SSF53335">
    <property type="entry name" value="S-adenosyl-L-methionine-dependent methyltransferases"/>
    <property type="match status" value="1"/>
</dbReference>
<dbReference type="GO" id="GO:0000725">
    <property type="term" value="P:recombinational repair"/>
    <property type="evidence" value="ECO:0007669"/>
    <property type="project" value="TreeGrafter"/>
</dbReference>
<gene>
    <name evidence="8" type="ORF">FUA23_19490</name>
</gene>
<dbReference type="PROSITE" id="PS51198">
    <property type="entry name" value="UVRD_HELICASE_ATP_BIND"/>
    <property type="match status" value="1"/>
</dbReference>
<dbReference type="InterPro" id="IPR014016">
    <property type="entry name" value="UvrD-like_ATP-bd"/>
</dbReference>
<evidence type="ECO:0000256" key="4">
    <source>
        <dbReference type="ARBA" id="ARBA00022840"/>
    </source>
</evidence>
<dbReference type="SUPFAM" id="SSF52540">
    <property type="entry name" value="P-loop containing nucleoside triphosphate hydrolases"/>
    <property type="match status" value="1"/>
</dbReference>
<dbReference type="InterPro" id="IPR000212">
    <property type="entry name" value="DNA_helicase_UvrD/REP"/>
</dbReference>
<dbReference type="Gene3D" id="3.40.50.300">
    <property type="entry name" value="P-loop containing nucleotide triphosphate hydrolases"/>
    <property type="match status" value="1"/>
</dbReference>
<dbReference type="RefSeq" id="WP_147932451.1">
    <property type="nucleotide sequence ID" value="NZ_VOXD01000040.1"/>
</dbReference>
<dbReference type="EMBL" id="VOXD01000040">
    <property type="protein sequence ID" value="TXF86304.1"/>
    <property type="molecule type" value="Genomic_DNA"/>
</dbReference>
<dbReference type="Proteomes" id="UP000321907">
    <property type="component" value="Unassembled WGS sequence"/>
</dbReference>
<evidence type="ECO:0000256" key="3">
    <source>
        <dbReference type="ARBA" id="ARBA00022806"/>
    </source>
</evidence>
<keyword evidence="2 6" id="KW-0378">Hydrolase</keyword>
<keyword evidence="4 6" id="KW-0067">ATP-binding</keyword>
<accession>A0A5C7FJ15</accession>
<reference evidence="8 9" key="1">
    <citation type="submission" date="2019-08" db="EMBL/GenBank/DDBJ databases">
        <title>Lewinella sp. strain SSH13 Genome sequencing and assembly.</title>
        <authorList>
            <person name="Kim I."/>
        </authorList>
    </citation>
    <scope>NUCLEOTIDE SEQUENCE [LARGE SCALE GENOMIC DNA]</scope>
    <source>
        <strain evidence="8 9">SSH13</strain>
    </source>
</reference>
<evidence type="ECO:0000259" key="7">
    <source>
        <dbReference type="PROSITE" id="PS51198"/>
    </source>
</evidence>
<proteinExistence type="predicted"/>
<dbReference type="GO" id="GO:0016787">
    <property type="term" value="F:hydrolase activity"/>
    <property type="evidence" value="ECO:0007669"/>
    <property type="project" value="UniProtKB-UniRule"/>
</dbReference>
<dbReference type="PANTHER" id="PTHR11070:SF2">
    <property type="entry name" value="ATP-DEPENDENT DNA HELICASE SRS2"/>
    <property type="match status" value="1"/>
</dbReference>
<evidence type="ECO:0000313" key="9">
    <source>
        <dbReference type="Proteomes" id="UP000321907"/>
    </source>
</evidence>